<dbReference type="PANTHER" id="PTHR46401:SF2">
    <property type="entry name" value="GLYCOSYLTRANSFERASE WBBK-RELATED"/>
    <property type="match status" value="1"/>
</dbReference>
<sequence length="326" mass="36146">MKVLFATYPMAFHTPGGGEIQLLAYRKYLPAHGVEVTLFDQWNPRFLEHDIVHFFSCVGGSVHFCNFIKQLGIPLVVSSSLWITEETKHLYPVGEIKHQFALADRVVANSDTECEALAQVFELPREKFATVYNGVEHTFYEPVAPELFRDQFAIRGPFVLNVGNIEPRKNQLTLVRALKATPEVKLVLIGHQRDPDYARACFEEGGNQVMYLGHLPHDSVLLRSAYAAADVFCLPSTLETPGLAALEAHAAGCPAAVTEVGSTQEYFGDSVSYLHPTDVESVLSAIQSALATRGCSRRSNSLSIENRRLDWQSALAALHTIYRSLV</sequence>
<dbReference type="Gene3D" id="3.40.50.2000">
    <property type="entry name" value="Glycogen Phosphorylase B"/>
    <property type="match status" value="2"/>
</dbReference>
<reference evidence="4 5" key="1">
    <citation type="submission" date="2018-03" db="EMBL/GenBank/DDBJ databases">
        <title>Whole genome analyses suggest that Burkholderia sensu lato contains two further novel genera in the rhizoxinica-symbiotica group Mycetohabitans gen. nov., and Trinickia gen. nov.: implications for the evolution of diazotrophy and nodulation in the Burkholderiaceae.</title>
        <authorList>
            <person name="Estrada De Los Santos P."/>
            <person name="Palmer M."/>
            <person name="Chavez-Ramirez B."/>
            <person name="Steenkamp E.T."/>
            <person name="Hirsch A.M."/>
            <person name="Manyaka P."/>
            <person name="Maluk M."/>
            <person name="Lafos M."/>
            <person name="Crook M."/>
            <person name="Gross E."/>
            <person name="Simon M.F."/>
            <person name="Bueno Dos Reis Junior F."/>
            <person name="Poole P.S."/>
            <person name="Venter S.N."/>
            <person name="James E.K."/>
        </authorList>
    </citation>
    <scope>NUCLEOTIDE SEQUENCE [LARGE SCALE GENOMIC DNA]</scope>
    <source>
        <strain evidence="4 5">JPY-366</strain>
    </source>
</reference>
<feature type="domain" description="Glycosyltransferase subfamily 4-like N-terminal" evidence="3">
    <location>
        <begin position="48"/>
        <end position="137"/>
    </location>
</feature>
<dbReference type="RefSeq" id="WP_107151021.1">
    <property type="nucleotide sequence ID" value="NZ_PYUC01000005.1"/>
</dbReference>
<dbReference type="AlphaFoldDB" id="A0A2T3XW39"/>
<dbReference type="GO" id="GO:0009103">
    <property type="term" value="P:lipopolysaccharide biosynthetic process"/>
    <property type="evidence" value="ECO:0007669"/>
    <property type="project" value="TreeGrafter"/>
</dbReference>
<dbReference type="EMBL" id="PYUC01000005">
    <property type="protein sequence ID" value="PTB20705.1"/>
    <property type="molecule type" value="Genomic_DNA"/>
</dbReference>
<dbReference type="SUPFAM" id="SSF53756">
    <property type="entry name" value="UDP-Glycosyltransferase/glycogen phosphorylase"/>
    <property type="match status" value="1"/>
</dbReference>
<dbReference type="CDD" id="cd03801">
    <property type="entry name" value="GT4_PimA-like"/>
    <property type="match status" value="1"/>
</dbReference>
<protein>
    <submittedName>
        <fullName evidence="4">Glycosyl transferase</fullName>
    </submittedName>
</protein>
<accession>A0A2T3XW39</accession>
<organism evidence="4 5">
    <name type="scientific">Trinickia symbiotica</name>
    <dbReference type="NCBI Taxonomy" id="863227"/>
    <lineage>
        <taxon>Bacteria</taxon>
        <taxon>Pseudomonadati</taxon>
        <taxon>Pseudomonadota</taxon>
        <taxon>Betaproteobacteria</taxon>
        <taxon>Burkholderiales</taxon>
        <taxon>Burkholderiaceae</taxon>
        <taxon>Trinickia</taxon>
    </lineage>
</organism>
<comment type="caution">
    <text evidence="4">The sequence shown here is derived from an EMBL/GenBank/DDBJ whole genome shotgun (WGS) entry which is preliminary data.</text>
</comment>
<dbReference type="InterPro" id="IPR001296">
    <property type="entry name" value="Glyco_trans_1"/>
</dbReference>
<proteinExistence type="predicted"/>
<gene>
    <name evidence="4" type="ORF">C9I57_12870</name>
</gene>
<evidence type="ECO:0000259" key="3">
    <source>
        <dbReference type="Pfam" id="PF13439"/>
    </source>
</evidence>
<dbReference type="InterPro" id="IPR028098">
    <property type="entry name" value="Glyco_trans_4-like_N"/>
</dbReference>
<dbReference type="GO" id="GO:0016757">
    <property type="term" value="F:glycosyltransferase activity"/>
    <property type="evidence" value="ECO:0007669"/>
    <property type="project" value="InterPro"/>
</dbReference>
<feature type="domain" description="Glycosyl transferase family 1" evidence="2">
    <location>
        <begin position="156"/>
        <end position="293"/>
    </location>
</feature>
<dbReference type="Pfam" id="PF13439">
    <property type="entry name" value="Glyco_transf_4"/>
    <property type="match status" value="1"/>
</dbReference>
<keyword evidence="1 4" id="KW-0808">Transferase</keyword>
<dbReference type="PANTHER" id="PTHR46401">
    <property type="entry name" value="GLYCOSYLTRANSFERASE WBBK-RELATED"/>
    <property type="match status" value="1"/>
</dbReference>
<evidence type="ECO:0000256" key="1">
    <source>
        <dbReference type="ARBA" id="ARBA00022679"/>
    </source>
</evidence>
<dbReference type="Proteomes" id="UP000240638">
    <property type="component" value="Unassembled WGS sequence"/>
</dbReference>
<evidence type="ECO:0000313" key="4">
    <source>
        <dbReference type="EMBL" id="PTB20705.1"/>
    </source>
</evidence>
<name>A0A2T3XW39_9BURK</name>
<evidence type="ECO:0000313" key="5">
    <source>
        <dbReference type="Proteomes" id="UP000240638"/>
    </source>
</evidence>
<evidence type="ECO:0000259" key="2">
    <source>
        <dbReference type="Pfam" id="PF00534"/>
    </source>
</evidence>
<dbReference type="Pfam" id="PF00534">
    <property type="entry name" value="Glycos_transf_1"/>
    <property type="match status" value="1"/>
</dbReference>